<reference evidence="2 3" key="1">
    <citation type="submission" date="2016-04" db="EMBL/GenBank/DDBJ databases">
        <authorList>
            <person name="Qiu J."/>
        </authorList>
    </citation>
    <scope>NUCLEOTIDE SEQUENCE [LARGE SCALE GENOMIC DNA]</scope>
    <source>
        <strain evidence="2 3">JQ581</strain>
    </source>
</reference>
<dbReference type="AlphaFoldDB" id="A0AAP9N294"/>
<dbReference type="Pfam" id="PF01797">
    <property type="entry name" value="Y1_Tnp"/>
    <property type="match status" value="1"/>
</dbReference>
<dbReference type="InterPro" id="IPR036515">
    <property type="entry name" value="Transposase_17_sf"/>
</dbReference>
<dbReference type="PANTHER" id="PTHR36966:SF1">
    <property type="entry name" value="REP-ASSOCIATED TYROSINE TRANSPOSASE"/>
    <property type="match status" value="1"/>
</dbReference>
<evidence type="ECO:0000259" key="1">
    <source>
        <dbReference type="SMART" id="SM01321"/>
    </source>
</evidence>
<dbReference type="NCBIfam" id="NF047646">
    <property type="entry name" value="REP_Tyr_transpos"/>
    <property type="match status" value="1"/>
</dbReference>
<dbReference type="EMBL" id="CP050951">
    <property type="protein sequence ID" value="QJQ11408.1"/>
    <property type="molecule type" value="Genomic_DNA"/>
</dbReference>
<dbReference type="InterPro" id="IPR002686">
    <property type="entry name" value="Transposase_17"/>
</dbReference>
<dbReference type="GO" id="GO:0006313">
    <property type="term" value="P:DNA transposition"/>
    <property type="evidence" value="ECO:0007669"/>
    <property type="project" value="InterPro"/>
</dbReference>
<sequence>MDRAEANLLRRGRFSEPGRLYLLTTVTHQRRPLFRDLRAARLVIRELRHSDFLSDCRSLAWVLMPDHLYWLIELHAITLSSLMRQFKSRSGTALCKAGICPGQAWQRGYHDRALRMEDDTRKVARYIVANPLRAGLATQIGDYPHWDAVWLTDADSLHNSL</sequence>
<gene>
    <name evidence="2" type="ORF">A3L25_018940</name>
</gene>
<evidence type="ECO:0000313" key="2">
    <source>
        <dbReference type="EMBL" id="QJQ11408.1"/>
    </source>
</evidence>
<dbReference type="Gene3D" id="3.30.70.1290">
    <property type="entry name" value="Transposase IS200-like"/>
    <property type="match status" value="1"/>
</dbReference>
<reference evidence="2 3" key="2">
    <citation type="submission" date="2020-04" db="EMBL/GenBank/DDBJ databases">
        <title>Complete genome sequence of Pseudomonas putida strain JQ581.</title>
        <authorList>
            <person name="Mu Y."/>
        </authorList>
    </citation>
    <scope>NUCLEOTIDE SEQUENCE [LARGE SCALE GENOMIC DNA]</scope>
    <source>
        <strain evidence="2 3">JQ581</strain>
    </source>
</reference>
<dbReference type="SUPFAM" id="SSF143422">
    <property type="entry name" value="Transposase IS200-like"/>
    <property type="match status" value="1"/>
</dbReference>
<name>A0AAP9N294_PSEPU</name>
<feature type="domain" description="Transposase IS200-like" evidence="1">
    <location>
        <begin position="16"/>
        <end position="130"/>
    </location>
</feature>
<dbReference type="RefSeq" id="WP_063426848.1">
    <property type="nucleotide sequence ID" value="NZ_CP050951.1"/>
</dbReference>
<dbReference type="SMART" id="SM01321">
    <property type="entry name" value="Y1_Tnp"/>
    <property type="match status" value="1"/>
</dbReference>
<evidence type="ECO:0000313" key="3">
    <source>
        <dbReference type="Proteomes" id="UP000076857"/>
    </source>
</evidence>
<dbReference type="PANTHER" id="PTHR36966">
    <property type="entry name" value="REP-ASSOCIATED TYROSINE TRANSPOSASE"/>
    <property type="match status" value="1"/>
</dbReference>
<dbReference type="GO" id="GO:0043565">
    <property type="term" value="F:sequence-specific DNA binding"/>
    <property type="evidence" value="ECO:0007669"/>
    <property type="project" value="TreeGrafter"/>
</dbReference>
<organism evidence="2 3">
    <name type="scientific">Pseudomonas putida</name>
    <name type="common">Arthrobacter siderocapsulatus</name>
    <dbReference type="NCBI Taxonomy" id="303"/>
    <lineage>
        <taxon>Bacteria</taxon>
        <taxon>Pseudomonadati</taxon>
        <taxon>Pseudomonadota</taxon>
        <taxon>Gammaproteobacteria</taxon>
        <taxon>Pseudomonadales</taxon>
        <taxon>Pseudomonadaceae</taxon>
        <taxon>Pseudomonas</taxon>
    </lineage>
</organism>
<proteinExistence type="predicted"/>
<accession>A0AAP9N294</accession>
<dbReference type="InterPro" id="IPR052715">
    <property type="entry name" value="RAYT_transposase"/>
</dbReference>
<protein>
    <submittedName>
        <fullName evidence="2">Transposase</fullName>
    </submittedName>
</protein>
<dbReference type="Proteomes" id="UP000076857">
    <property type="component" value="Chromosome"/>
</dbReference>
<dbReference type="GO" id="GO:0004803">
    <property type="term" value="F:transposase activity"/>
    <property type="evidence" value="ECO:0007669"/>
    <property type="project" value="InterPro"/>
</dbReference>